<sequence>MTTAREKRRVGVWLWPLLTAVGMLAAAAGLCVFGVWMVLPTDDYDGAIGLLNPFFLGSFLLAGLLVLFTGHVTLLVYETFADR</sequence>
<reference evidence="2 3" key="1">
    <citation type="submission" date="2017-06" db="EMBL/GenBank/DDBJ databases">
        <authorList>
            <person name="Kim H.J."/>
            <person name="Triplett B.A."/>
        </authorList>
    </citation>
    <scope>NUCLEOTIDE SEQUENCE [LARGE SCALE GENOMIC DNA]</scope>
    <source>
        <strain evidence="2 3">CGMCC 4.5593</strain>
    </source>
</reference>
<feature type="transmembrane region" description="Helical" evidence="1">
    <location>
        <begin position="54"/>
        <end position="77"/>
    </location>
</feature>
<accession>A0A239P186</accession>
<proteinExistence type="predicted"/>
<name>A0A239P186_9ACTN</name>
<dbReference type="RefSeq" id="WP_089253266.1">
    <property type="nucleotide sequence ID" value="NZ_FZPH01000012.1"/>
</dbReference>
<protein>
    <submittedName>
        <fullName evidence="2">Uncharacterized protein</fullName>
    </submittedName>
</protein>
<keyword evidence="3" id="KW-1185">Reference proteome</keyword>
<keyword evidence="1" id="KW-1133">Transmembrane helix</keyword>
<keyword evidence="1" id="KW-0472">Membrane</keyword>
<evidence type="ECO:0000313" key="3">
    <source>
        <dbReference type="Proteomes" id="UP000198362"/>
    </source>
</evidence>
<dbReference type="AlphaFoldDB" id="A0A239P186"/>
<keyword evidence="1" id="KW-0812">Transmembrane</keyword>
<evidence type="ECO:0000256" key="1">
    <source>
        <dbReference type="SAM" id="Phobius"/>
    </source>
</evidence>
<evidence type="ECO:0000313" key="2">
    <source>
        <dbReference type="EMBL" id="SNT60384.1"/>
    </source>
</evidence>
<dbReference type="Proteomes" id="UP000198362">
    <property type="component" value="Unassembled WGS sequence"/>
</dbReference>
<gene>
    <name evidence="2" type="ORF">SAMN05421812_11281</name>
</gene>
<organism evidence="2 3">
    <name type="scientific">Asanoa hainanensis</name>
    <dbReference type="NCBI Taxonomy" id="560556"/>
    <lineage>
        <taxon>Bacteria</taxon>
        <taxon>Bacillati</taxon>
        <taxon>Actinomycetota</taxon>
        <taxon>Actinomycetes</taxon>
        <taxon>Micromonosporales</taxon>
        <taxon>Micromonosporaceae</taxon>
        <taxon>Asanoa</taxon>
    </lineage>
</organism>
<feature type="transmembrane region" description="Helical" evidence="1">
    <location>
        <begin position="12"/>
        <end position="39"/>
    </location>
</feature>
<dbReference type="EMBL" id="FZPH01000012">
    <property type="protein sequence ID" value="SNT60384.1"/>
    <property type="molecule type" value="Genomic_DNA"/>
</dbReference>